<accession>A0A4Y2NTQ1</accession>
<comment type="caution">
    <text evidence="1">The sequence shown here is derived from an EMBL/GenBank/DDBJ whole genome shotgun (WGS) entry which is preliminary data.</text>
</comment>
<reference evidence="1 3" key="1">
    <citation type="journal article" date="2019" name="Sci. Rep.">
        <title>Orb-weaving spider Araneus ventricosus genome elucidates the spidroin gene catalogue.</title>
        <authorList>
            <person name="Kono N."/>
            <person name="Nakamura H."/>
            <person name="Ohtoshi R."/>
            <person name="Moran D.A.P."/>
            <person name="Shinohara A."/>
            <person name="Yoshida Y."/>
            <person name="Fujiwara M."/>
            <person name="Mori M."/>
            <person name="Tomita M."/>
            <person name="Arakawa K."/>
        </authorList>
    </citation>
    <scope>NUCLEOTIDE SEQUENCE [LARGE SCALE GENOMIC DNA]</scope>
</reference>
<dbReference type="EMBL" id="BGPR01289326">
    <property type="protein sequence ID" value="GBN42499.1"/>
    <property type="molecule type" value="Genomic_DNA"/>
</dbReference>
<sequence length="95" mass="10380">MLTQNPKLLNGYNLAPNVVIGIVPDFGPKLSTGSPSVGLCIRVHVNTFTLKRNGLDKSNLVRGRVAKLVRQYPIFASIHQKEGVQNAYLALLIIV</sequence>
<proteinExistence type="predicted"/>
<dbReference type="Proteomes" id="UP000499080">
    <property type="component" value="Unassembled WGS sequence"/>
</dbReference>
<evidence type="ECO:0000313" key="2">
    <source>
        <dbReference type="EMBL" id="GBN42499.1"/>
    </source>
</evidence>
<dbReference type="AlphaFoldDB" id="A0A4Y2NTQ1"/>
<gene>
    <name evidence="2" type="ORF">AVEN_112318_1</name>
    <name evidence="1" type="ORF">AVEN_22436_1</name>
</gene>
<organism evidence="1 3">
    <name type="scientific">Araneus ventricosus</name>
    <name type="common">Orbweaver spider</name>
    <name type="synonym">Epeira ventricosa</name>
    <dbReference type="NCBI Taxonomy" id="182803"/>
    <lineage>
        <taxon>Eukaryota</taxon>
        <taxon>Metazoa</taxon>
        <taxon>Ecdysozoa</taxon>
        <taxon>Arthropoda</taxon>
        <taxon>Chelicerata</taxon>
        <taxon>Arachnida</taxon>
        <taxon>Araneae</taxon>
        <taxon>Araneomorphae</taxon>
        <taxon>Entelegynae</taxon>
        <taxon>Araneoidea</taxon>
        <taxon>Araneidae</taxon>
        <taxon>Araneus</taxon>
    </lineage>
</organism>
<protein>
    <submittedName>
        <fullName evidence="1">Uncharacterized protein</fullName>
    </submittedName>
</protein>
<evidence type="ECO:0000313" key="1">
    <source>
        <dbReference type="EMBL" id="GBN42112.1"/>
    </source>
</evidence>
<dbReference type="EMBL" id="BGPR01289162">
    <property type="protein sequence ID" value="GBN42112.1"/>
    <property type="molecule type" value="Genomic_DNA"/>
</dbReference>
<keyword evidence="3" id="KW-1185">Reference proteome</keyword>
<evidence type="ECO:0000313" key="3">
    <source>
        <dbReference type="Proteomes" id="UP000499080"/>
    </source>
</evidence>
<name>A0A4Y2NTQ1_ARAVE</name>